<evidence type="ECO:0000256" key="1">
    <source>
        <dbReference type="ARBA" id="ARBA00010211"/>
    </source>
</evidence>
<reference evidence="4 5" key="1">
    <citation type="journal article" date="2015" name="Genome Biol. Evol.">
        <title>The genome of winter moth (Operophtera brumata) provides a genomic perspective on sexual dimorphism and phenology.</title>
        <authorList>
            <person name="Derks M.F."/>
            <person name="Smit S."/>
            <person name="Salis L."/>
            <person name="Schijlen E."/>
            <person name="Bossers A."/>
            <person name="Mateman C."/>
            <person name="Pijl A.S."/>
            <person name="de Ridder D."/>
            <person name="Groenen M.A."/>
            <person name="Visser M.E."/>
            <person name="Megens H.J."/>
        </authorList>
    </citation>
    <scope>NUCLEOTIDE SEQUENCE [LARGE SCALE GENOMIC DNA]</scope>
    <source>
        <strain evidence="4">WM2013NL</strain>
        <tissue evidence="4">Head and thorax</tissue>
    </source>
</reference>
<dbReference type="Pfam" id="PF01557">
    <property type="entry name" value="FAA_hydrolase"/>
    <property type="match status" value="2"/>
</dbReference>
<protein>
    <submittedName>
        <fullName evidence="4">Fumarylacetoacetase</fullName>
    </submittedName>
</protein>
<dbReference type="AlphaFoldDB" id="A0A0L7K231"/>
<dbReference type="SUPFAM" id="SSF56529">
    <property type="entry name" value="FAH"/>
    <property type="match status" value="3"/>
</dbReference>
<dbReference type="InterPro" id="IPR036663">
    <property type="entry name" value="Fumarylacetoacetase_C_sf"/>
</dbReference>
<dbReference type="Gene3D" id="3.90.850.10">
    <property type="entry name" value="Fumarylacetoacetase-like, C-terminal domain"/>
    <property type="match status" value="3"/>
</dbReference>
<dbReference type="Proteomes" id="UP000037510">
    <property type="component" value="Unassembled WGS sequence"/>
</dbReference>
<dbReference type="PANTHER" id="PTHR42796:SF4">
    <property type="entry name" value="FUMARYLACETOACETATE HYDROLASE DOMAIN-CONTAINING PROTEIN 2A"/>
    <property type="match status" value="1"/>
</dbReference>
<evidence type="ECO:0000256" key="2">
    <source>
        <dbReference type="ARBA" id="ARBA00022723"/>
    </source>
</evidence>
<organism evidence="4 5">
    <name type="scientific">Operophtera brumata</name>
    <name type="common">Winter moth</name>
    <name type="synonym">Phalaena brumata</name>
    <dbReference type="NCBI Taxonomy" id="104452"/>
    <lineage>
        <taxon>Eukaryota</taxon>
        <taxon>Metazoa</taxon>
        <taxon>Ecdysozoa</taxon>
        <taxon>Arthropoda</taxon>
        <taxon>Hexapoda</taxon>
        <taxon>Insecta</taxon>
        <taxon>Pterygota</taxon>
        <taxon>Neoptera</taxon>
        <taxon>Endopterygota</taxon>
        <taxon>Lepidoptera</taxon>
        <taxon>Glossata</taxon>
        <taxon>Ditrysia</taxon>
        <taxon>Geometroidea</taxon>
        <taxon>Geometridae</taxon>
        <taxon>Larentiinae</taxon>
        <taxon>Operophtera</taxon>
    </lineage>
</organism>
<evidence type="ECO:0000313" key="4">
    <source>
        <dbReference type="EMBL" id="KOB51876.1"/>
    </source>
</evidence>
<dbReference type="GO" id="GO:0044281">
    <property type="term" value="P:small molecule metabolic process"/>
    <property type="evidence" value="ECO:0007669"/>
    <property type="project" value="UniProtKB-ARBA"/>
</dbReference>
<dbReference type="GO" id="GO:0003824">
    <property type="term" value="F:catalytic activity"/>
    <property type="evidence" value="ECO:0007669"/>
    <property type="project" value="InterPro"/>
</dbReference>
<comment type="similarity">
    <text evidence="1">Belongs to the FAH family.</text>
</comment>
<feature type="non-terminal residue" evidence="4">
    <location>
        <position position="219"/>
    </location>
</feature>
<dbReference type="STRING" id="104452.A0A0L7K231"/>
<sequence>KVDWEVELALVIGKRASNVKAADAYEYILGYTIAQDISARDWQKEKNMGQFLLGKDISARDWQKEKNMRQFLLDKDISARDWQKEKNMVQFLLGKLQHRAGHRRAGLAEGEEHGAGSTRQAADAYEYILGYTIAQDVSARDWQKEKNMGLFLLGKAMDTFCPLGPWLVTHDEVCDPQQLHISCCLNRAMDTFCPLGPWIVTHDEVCDPQQLDIGCSLNG</sequence>
<feature type="non-terminal residue" evidence="4">
    <location>
        <position position="1"/>
    </location>
</feature>
<keyword evidence="2" id="KW-0479">Metal-binding</keyword>
<proteinExistence type="inferred from homology"/>
<keyword evidence="5" id="KW-1185">Reference proteome</keyword>
<name>A0A0L7K231_OPEBR</name>
<dbReference type="InterPro" id="IPR011234">
    <property type="entry name" value="Fumarylacetoacetase-like_C"/>
</dbReference>
<dbReference type="InterPro" id="IPR051121">
    <property type="entry name" value="FAH"/>
</dbReference>
<evidence type="ECO:0000313" key="5">
    <source>
        <dbReference type="Proteomes" id="UP000037510"/>
    </source>
</evidence>
<gene>
    <name evidence="4" type="ORF">OBRU01_26984</name>
</gene>
<accession>A0A0L7K231</accession>
<comment type="caution">
    <text evidence="4">The sequence shown here is derived from an EMBL/GenBank/DDBJ whole genome shotgun (WGS) entry which is preliminary data.</text>
</comment>
<dbReference type="PANTHER" id="PTHR42796">
    <property type="entry name" value="FUMARYLACETOACETATE HYDROLASE DOMAIN-CONTAINING PROTEIN 2A-RELATED"/>
    <property type="match status" value="1"/>
</dbReference>
<dbReference type="EMBL" id="JTDY01016904">
    <property type="protein sequence ID" value="KOB51876.1"/>
    <property type="molecule type" value="Genomic_DNA"/>
</dbReference>
<dbReference type="GO" id="GO:0046872">
    <property type="term" value="F:metal ion binding"/>
    <property type="evidence" value="ECO:0007669"/>
    <property type="project" value="UniProtKB-KW"/>
</dbReference>
<feature type="domain" description="Fumarylacetoacetase-like C-terminal" evidence="3">
    <location>
        <begin position="1"/>
        <end position="55"/>
    </location>
</feature>
<feature type="domain" description="Fumarylacetoacetase-like C-terminal" evidence="3">
    <location>
        <begin position="119"/>
        <end position="187"/>
    </location>
</feature>
<evidence type="ECO:0000259" key="3">
    <source>
        <dbReference type="Pfam" id="PF01557"/>
    </source>
</evidence>